<gene>
    <name evidence="9" type="ordered locus">MGAS9429_Spy0525</name>
</gene>
<proteinExistence type="inferred from homology"/>
<dbReference type="SUPFAM" id="SSF51735">
    <property type="entry name" value="NAD(P)-binding Rossmann-fold domains"/>
    <property type="match status" value="1"/>
</dbReference>
<evidence type="ECO:0000256" key="6">
    <source>
        <dbReference type="ARBA" id="ARBA00047315"/>
    </source>
</evidence>
<evidence type="ECO:0000256" key="3">
    <source>
        <dbReference type="ARBA" id="ARBA00012848"/>
    </source>
</evidence>
<evidence type="ECO:0000256" key="1">
    <source>
        <dbReference type="ARBA" id="ARBA00003200"/>
    </source>
</evidence>
<dbReference type="NCBIfam" id="TIGR02415">
    <property type="entry name" value="23BDH"/>
    <property type="match status" value="1"/>
</dbReference>
<dbReference type="Proteomes" id="UP000002433">
    <property type="component" value="Chromosome"/>
</dbReference>
<feature type="binding site" evidence="8">
    <location>
        <position position="159"/>
    </location>
    <ligand>
        <name>NAD(+)</name>
        <dbReference type="ChEBI" id="CHEBI:57540"/>
    </ligand>
</feature>
<dbReference type="NCBIfam" id="NF006394">
    <property type="entry name" value="PRK08643.1"/>
    <property type="match status" value="1"/>
</dbReference>
<evidence type="ECO:0000256" key="2">
    <source>
        <dbReference type="ARBA" id="ARBA00006484"/>
    </source>
</evidence>
<evidence type="ECO:0000256" key="8">
    <source>
        <dbReference type="PIRSR" id="PIRSR614007-2"/>
    </source>
</evidence>
<dbReference type="Gene3D" id="3.40.50.720">
    <property type="entry name" value="NAD(P)-binding Rossmann-like Domain"/>
    <property type="match status" value="1"/>
</dbReference>
<dbReference type="InterPro" id="IPR002347">
    <property type="entry name" value="SDR_fam"/>
</dbReference>
<dbReference type="PANTHER" id="PTHR43639">
    <property type="entry name" value="OXIDOREDUCTASE, SHORT-CHAIN DEHYDROGENASE/REDUCTASE FAMILY (AFU_ORTHOLOGUE AFUA_5G02870)"/>
    <property type="match status" value="1"/>
</dbReference>
<evidence type="ECO:0000256" key="4">
    <source>
        <dbReference type="ARBA" id="ARBA00023002"/>
    </source>
</evidence>
<comment type="function">
    <text evidence="1">Catalyzes the irreversible reduction of 2,3-butanediol to (S)-acetoin in the presence of NADH.</text>
</comment>
<dbReference type="NCBIfam" id="NF005559">
    <property type="entry name" value="PRK07231.1"/>
    <property type="match status" value="1"/>
</dbReference>
<dbReference type="PRINTS" id="PR00080">
    <property type="entry name" value="SDRFAMILY"/>
</dbReference>
<evidence type="ECO:0000256" key="7">
    <source>
        <dbReference type="PIRSR" id="PIRSR614007-1"/>
    </source>
</evidence>
<organism evidence="9 10">
    <name type="scientific">Streptococcus pyogenes serotype M12 (strain MGAS9429)</name>
    <dbReference type="NCBI Taxonomy" id="370551"/>
    <lineage>
        <taxon>Bacteria</taxon>
        <taxon>Bacillati</taxon>
        <taxon>Bacillota</taxon>
        <taxon>Bacilli</taxon>
        <taxon>Lactobacillales</taxon>
        <taxon>Streptococcaceae</taxon>
        <taxon>Streptococcus</taxon>
    </lineage>
</organism>
<feature type="binding site" evidence="8">
    <location>
        <begin position="189"/>
        <end position="194"/>
    </location>
    <ligand>
        <name>NAD(+)</name>
        <dbReference type="ChEBI" id="CHEBI:57540"/>
    </ligand>
</feature>
<dbReference type="GO" id="GO:0052588">
    <property type="term" value="F:diacetyl reductase ((S)-acetoin forming) (NAD+) activity"/>
    <property type="evidence" value="ECO:0007669"/>
    <property type="project" value="UniProtKB-EC"/>
</dbReference>
<feature type="binding site" evidence="8">
    <location>
        <position position="163"/>
    </location>
    <ligand>
        <name>NAD(+)</name>
        <dbReference type="ChEBI" id="CHEBI:57540"/>
    </ligand>
</feature>
<protein>
    <recommendedName>
        <fullName evidence="3">diacetyl reductase [(S)-acetoin forming]</fullName>
        <ecNumber evidence="3">1.1.1.304</ecNumber>
    </recommendedName>
</protein>
<feature type="binding site" evidence="8">
    <location>
        <begin position="66"/>
        <end position="67"/>
    </location>
    <ligand>
        <name>NAD(+)</name>
        <dbReference type="ChEBI" id="CHEBI:57540"/>
    </ligand>
</feature>
<dbReference type="PRINTS" id="PR00081">
    <property type="entry name" value="GDHRDH"/>
</dbReference>
<feature type="active site" description="Proton acceptor" evidence="7">
    <location>
        <position position="159"/>
    </location>
</feature>
<feature type="binding site" evidence="8">
    <location>
        <position position="93"/>
    </location>
    <ligand>
        <name>NAD(+)</name>
        <dbReference type="ChEBI" id="CHEBI:57540"/>
    </ligand>
</feature>
<dbReference type="AlphaFoldDB" id="Q1JMN6"/>
<feature type="binding site" evidence="8">
    <location>
        <begin position="21"/>
        <end position="23"/>
    </location>
    <ligand>
        <name>NAD(+)</name>
        <dbReference type="ChEBI" id="CHEBI:57540"/>
    </ligand>
</feature>
<dbReference type="FunFam" id="3.40.50.720:FF:000084">
    <property type="entry name" value="Short-chain dehydrogenase reductase"/>
    <property type="match status" value="1"/>
</dbReference>
<dbReference type="EC" id="1.1.1.304" evidence="3"/>
<dbReference type="GO" id="GO:0008206">
    <property type="term" value="P:bile acid metabolic process"/>
    <property type="evidence" value="ECO:0007669"/>
    <property type="project" value="UniProtKB-ARBA"/>
</dbReference>
<evidence type="ECO:0000256" key="5">
    <source>
        <dbReference type="ARBA" id="ARBA00023027"/>
    </source>
</evidence>
<comment type="similarity">
    <text evidence="2">Belongs to the short-chain dehydrogenases/reductases (SDR) family.</text>
</comment>
<evidence type="ECO:0000313" key="9">
    <source>
        <dbReference type="EMBL" id="ABF31713.1"/>
    </source>
</evidence>
<keyword evidence="4 9" id="KW-0560">Oxidoreductase</keyword>
<feature type="binding site" evidence="8">
    <location>
        <position position="42"/>
    </location>
    <ligand>
        <name>NAD(+)</name>
        <dbReference type="ChEBI" id="CHEBI:57540"/>
    </ligand>
</feature>
<dbReference type="InterPro" id="IPR020904">
    <property type="entry name" value="Sc_DH/Rdtase_CS"/>
</dbReference>
<evidence type="ECO:0000313" key="10">
    <source>
        <dbReference type="Proteomes" id="UP000002433"/>
    </source>
</evidence>
<keyword evidence="5 8" id="KW-0520">NAD</keyword>
<accession>Q1JMN6</accession>
<dbReference type="KEGG" id="spk:MGAS9429_Spy0525"/>
<dbReference type="CDD" id="cd05366">
    <property type="entry name" value="meso-BDH-like_SDR_c"/>
    <property type="match status" value="1"/>
</dbReference>
<dbReference type="PANTHER" id="PTHR43639:SF1">
    <property type="entry name" value="SHORT-CHAIN DEHYDROGENASE_REDUCTASE FAMILY PROTEIN"/>
    <property type="match status" value="1"/>
</dbReference>
<name>Q1JMN6_STRPC</name>
<dbReference type="InterPro" id="IPR036291">
    <property type="entry name" value="NAD(P)-bd_dom_sf"/>
</dbReference>
<dbReference type="HOGENOM" id="CLU_010194_1_0_9"/>
<dbReference type="PROSITE" id="PS00061">
    <property type="entry name" value="ADH_SHORT"/>
    <property type="match status" value="1"/>
</dbReference>
<dbReference type="GO" id="GO:0045150">
    <property type="term" value="P:acetoin catabolic process"/>
    <property type="evidence" value="ECO:0007669"/>
    <property type="project" value="InterPro"/>
</dbReference>
<dbReference type="InterPro" id="IPR014007">
    <property type="entry name" value="23BDH"/>
</dbReference>
<dbReference type="EMBL" id="CP000259">
    <property type="protein sequence ID" value="ABF31713.1"/>
    <property type="molecule type" value="Genomic_DNA"/>
</dbReference>
<reference evidence="9 10" key="1">
    <citation type="journal article" date="2006" name="Proc. Natl. Acad. Sci. U.S.A.">
        <title>Molecular genetic anatomy of inter- and intraserotype variation in the human bacterial pathogen group A Streptococcus.</title>
        <authorList>
            <person name="Beres S.B."/>
            <person name="Richter E.W."/>
            <person name="Nagiec M.J."/>
            <person name="Sumby P."/>
            <person name="Porcella S.F."/>
            <person name="DeLeo F.R."/>
            <person name="Musser J.M."/>
        </authorList>
    </citation>
    <scope>NUCLEOTIDE SEQUENCE [LARGE SCALE GENOMIC DNA]</scope>
    <source>
        <strain evidence="9 10">MGAS9429</strain>
    </source>
</reference>
<sequence>MTKKYEVEDMSKVAIVTGAGQGIGFAIAKRLHADGFKIGILDYNEETAQAAVDKLSPEDTVAVVADVSKRDQVFDAFQKVVDTFGDLNVVVNNAGVAPTTPLDTITEEQFEKAFAINVGGTIWGSQAAQKHFRELGHGGKIINATSQAGCEGNPNLTVYGGTKFAVRGITQTLAKDLASEGITVNAYAPGIVKTPMMFDIAHEVGKNAGKDDEWGMEQFAKDITLKRLSEPEDVANAVGFLAGDDSNYITGQTIVVDGGMVFH</sequence>
<dbReference type="Pfam" id="PF13561">
    <property type="entry name" value="adh_short_C2"/>
    <property type="match status" value="1"/>
</dbReference>
<comment type="catalytic activity">
    <reaction evidence="6">
        <text>(S)-acetoin + NAD(+) = diacetyl + NADH + H(+)</text>
        <dbReference type="Rhea" id="RHEA:27286"/>
        <dbReference type="ChEBI" id="CHEBI:15378"/>
        <dbReference type="ChEBI" id="CHEBI:15687"/>
        <dbReference type="ChEBI" id="CHEBI:16583"/>
        <dbReference type="ChEBI" id="CHEBI:57540"/>
        <dbReference type="ChEBI" id="CHEBI:57945"/>
        <dbReference type="EC" id="1.1.1.304"/>
    </reaction>
</comment>